<accession>A0A8J2XTS6</accession>
<dbReference type="PANTHER" id="PTHR30627">
    <property type="entry name" value="PEPTIDOGLYCAN D,D-TRANSPEPTIDASE"/>
    <property type="match status" value="1"/>
</dbReference>
<dbReference type="InterPro" id="IPR036138">
    <property type="entry name" value="PBP_dimer_sf"/>
</dbReference>
<dbReference type="Pfam" id="PF03793">
    <property type="entry name" value="PASTA"/>
    <property type="match status" value="1"/>
</dbReference>
<proteinExistence type="predicted"/>
<evidence type="ECO:0000256" key="2">
    <source>
        <dbReference type="ARBA" id="ARBA00022645"/>
    </source>
</evidence>
<dbReference type="Pfam" id="PF00905">
    <property type="entry name" value="Transpeptidase"/>
    <property type="match status" value="1"/>
</dbReference>
<dbReference type="Gene3D" id="3.40.710.10">
    <property type="entry name" value="DD-peptidase/beta-lactamase superfamily"/>
    <property type="match status" value="1"/>
</dbReference>
<reference evidence="6" key="2">
    <citation type="submission" date="2020-09" db="EMBL/GenBank/DDBJ databases">
        <authorList>
            <person name="Sun Q."/>
            <person name="Zhou Y."/>
        </authorList>
    </citation>
    <scope>NUCLEOTIDE SEQUENCE</scope>
    <source>
        <strain evidence="6">CGMCC 1.15448</strain>
    </source>
</reference>
<dbReference type="Proteomes" id="UP000607559">
    <property type="component" value="Unassembled WGS sequence"/>
</dbReference>
<dbReference type="EMBL" id="BMJC01000003">
    <property type="protein sequence ID" value="GGB05825.1"/>
    <property type="molecule type" value="Genomic_DNA"/>
</dbReference>
<dbReference type="SUPFAM" id="SSF56601">
    <property type="entry name" value="beta-lactamase/transpeptidase-like"/>
    <property type="match status" value="1"/>
</dbReference>
<dbReference type="Pfam" id="PF03717">
    <property type="entry name" value="PBP_dimer"/>
    <property type="match status" value="1"/>
</dbReference>
<dbReference type="SUPFAM" id="SSF56519">
    <property type="entry name" value="Penicillin binding protein dimerisation domain"/>
    <property type="match status" value="1"/>
</dbReference>
<comment type="caution">
    <text evidence="6">The sequence shown here is derived from an EMBL/GenBank/DDBJ whole genome shotgun (WGS) entry which is preliminary data.</text>
</comment>
<dbReference type="PROSITE" id="PS51178">
    <property type="entry name" value="PASTA"/>
    <property type="match status" value="1"/>
</dbReference>
<dbReference type="Gene3D" id="3.90.1310.10">
    <property type="entry name" value="Penicillin-binding protein 2a (Domain 2)"/>
    <property type="match status" value="1"/>
</dbReference>
<keyword evidence="4" id="KW-1133">Transmembrane helix</keyword>
<feature type="domain" description="PASTA" evidence="5">
    <location>
        <begin position="647"/>
        <end position="705"/>
    </location>
</feature>
<dbReference type="GO" id="GO:0008658">
    <property type="term" value="F:penicillin binding"/>
    <property type="evidence" value="ECO:0007669"/>
    <property type="project" value="InterPro"/>
</dbReference>
<evidence type="ECO:0000313" key="6">
    <source>
        <dbReference type="EMBL" id="GGB05825.1"/>
    </source>
</evidence>
<comment type="subcellular location">
    <subcellularLocation>
        <location evidence="1">Membrane</location>
    </subcellularLocation>
</comment>
<dbReference type="GO" id="GO:0071555">
    <property type="term" value="P:cell wall organization"/>
    <property type="evidence" value="ECO:0007669"/>
    <property type="project" value="TreeGrafter"/>
</dbReference>
<keyword evidence="4" id="KW-0812">Transmembrane</keyword>
<keyword evidence="2" id="KW-0645">Protease</keyword>
<protein>
    <submittedName>
        <fullName evidence="6">Penicillin-binding protein</fullName>
    </submittedName>
</protein>
<evidence type="ECO:0000259" key="5">
    <source>
        <dbReference type="PROSITE" id="PS51178"/>
    </source>
</evidence>
<dbReference type="GO" id="GO:0005886">
    <property type="term" value="C:plasma membrane"/>
    <property type="evidence" value="ECO:0007669"/>
    <property type="project" value="TreeGrafter"/>
</dbReference>
<sequence length="705" mass="78381">MEVKRDILWRVYLCFLGIVALSLVVLGKVFYIQRVQGAYWKGLSDSLHQKFVELDAERGTIYSEDSSMLSTSIPYFNIYIDFGADGLREKNGRRFTENLDSLSGCLAALFDDQSAAAYKKILLKGYRTVDRYYELQSNVSFEKYQKLRNFPLVRQGRNKSGFIAEVVNKRLNPFGLLANRTIGLARANAQNVGLERTYDTLLRGESGRRLVRYIAGGTYIPVEGYEIEAENGKDIVTTIDVNIQDIVENALLKELIDNEAEHGTCIVMEVATGRIKAIANLGLQPDGTYWEDLNYAIRATEPGSTFKLATLLSLLEDKKISLSNTVNLEGGTWKISNRTVYDAEKHGKYVVPVKEAFELSSNVGMAKLAVAHYSTNPNQFIDHLRKLHLDRPTGIDLVGESTPVIITPKSRTWSATALPWMAFGYEVLVSPLQTLTLYNAVANNGRMMKPYLVSSVQESGITVKENQPTAIVEKICSDETLRQLKECLIGVCQDPEGTGTKVFKDAFYKVAGKTGTALVANRSRGYADHIYQSTFVGYFPAAAPKYTCIVVIKNKPFAKKFYGAAVAAPVFREVADHLMSTSADQEFAATPPLTKDSLRYCYAGRTRDIKLVEQTMGLTYTDSAGSTDYGRLYASTRGSQPVLNREPVSRQMMPDVKGMGLKDALYLLEGMDLRVAVKGSGKVRTQSIEPGSPLQKRETIFIQLD</sequence>
<keyword evidence="2" id="KW-0121">Carboxypeptidase</keyword>
<evidence type="ECO:0000256" key="4">
    <source>
        <dbReference type="SAM" id="Phobius"/>
    </source>
</evidence>
<dbReference type="RefSeq" id="WP_188933331.1">
    <property type="nucleotide sequence ID" value="NZ_BMJC01000003.1"/>
</dbReference>
<evidence type="ECO:0000313" key="7">
    <source>
        <dbReference type="Proteomes" id="UP000607559"/>
    </source>
</evidence>
<organism evidence="6 7">
    <name type="scientific">Puia dinghuensis</name>
    <dbReference type="NCBI Taxonomy" id="1792502"/>
    <lineage>
        <taxon>Bacteria</taxon>
        <taxon>Pseudomonadati</taxon>
        <taxon>Bacteroidota</taxon>
        <taxon>Chitinophagia</taxon>
        <taxon>Chitinophagales</taxon>
        <taxon>Chitinophagaceae</taxon>
        <taxon>Puia</taxon>
    </lineage>
</organism>
<dbReference type="InterPro" id="IPR005311">
    <property type="entry name" value="PBP_dimer"/>
</dbReference>
<keyword evidence="7" id="KW-1185">Reference proteome</keyword>
<gene>
    <name evidence="6" type="primary">ftsI</name>
    <name evidence="6" type="ORF">GCM10011511_31530</name>
</gene>
<evidence type="ECO:0000256" key="1">
    <source>
        <dbReference type="ARBA" id="ARBA00004370"/>
    </source>
</evidence>
<dbReference type="PANTHER" id="PTHR30627:SF1">
    <property type="entry name" value="PEPTIDOGLYCAN D,D-TRANSPEPTIDASE FTSI"/>
    <property type="match status" value="1"/>
</dbReference>
<keyword evidence="2" id="KW-0378">Hydrolase</keyword>
<feature type="transmembrane region" description="Helical" evidence="4">
    <location>
        <begin position="7"/>
        <end position="31"/>
    </location>
</feature>
<dbReference type="SUPFAM" id="SSF54184">
    <property type="entry name" value="Penicillin-binding protein 2x (pbp-2x), c-terminal domain"/>
    <property type="match status" value="1"/>
</dbReference>
<reference evidence="6" key="1">
    <citation type="journal article" date="2014" name="Int. J. Syst. Evol. Microbiol.">
        <title>Complete genome sequence of Corynebacterium casei LMG S-19264T (=DSM 44701T), isolated from a smear-ripened cheese.</title>
        <authorList>
            <consortium name="US DOE Joint Genome Institute (JGI-PGF)"/>
            <person name="Walter F."/>
            <person name="Albersmeier A."/>
            <person name="Kalinowski J."/>
            <person name="Ruckert C."/>
        </authorList>
    </citation>
    <scope>NUCLEOTIDE SEQUENCE</scope>
    <source>
        <strain evidence="6">CGMCC 1.15448</strain>
    </source>
</reference>
<dbReference type="InterPro" id="IPR050515">
    <property type="entry name" value="Beta-lactam/transpept"/>
</dbReference>
<dbReference type="InterPro" id="IPR001460">
    <property type="entry name" value="PCN-bd_Tpept"/>
</dbReference>
<dbReference type="AlphaFoldDB" id="A0A8J2XTS6"/>
<dbReference type="InterPro" id="IPR012338">
    <property type="entry name" value="Beta-lactam/transpept-like"/>
</dbReference>
<keyword evidence="3 4" id="KW-0472">Membrane</keyword>
<dbReference type="CDD" id="cd06575">
    <property type="entry name" value="PASTA_Pbp2x-like_2"/>
    <property type="match status" value="1"/>
</dbReference>
<name>A0A8J2XTS6_9BACT</name>
<evidence type="ECO:0000256" key="3">
    <source>
        <dbReference type="ARBA" id="ARBA00023136"/>
    </source>
</evidence>
<dbReference type="InterPro" id="IPR005543">
    <property type="entry name" value="PASTA_dom"/>
</dbReference>
<dbReference type="Gene3D" id="3.30.450.330">
    <property type="match status" value="1"/>
</dbReference>